<proteinExistence type="predicted"/>
<name>A0A543F3J6_9MICO</name>
<dbReference type="AlphaFoldDB" id="A0A543F3J6"/>
<dbReference type="EMBL" id="VFPE01000002">
    <property type="protein sequence ID" value="TQM28399.1"/>
    <property type="molecule type" value="Genomic_DNA"/>
</dbReference>
<comment type="caution">
    <text evidence="1">The sequence shown here is derived from an EMBL/GenBank/DDBJ whole genome shotgun (WGS) entry which is preliminary data.</text>
</comment>
<organism evidence="1 2">
    <name type="scientific">Microbacterium kyungheense</name>
    <dbReference type="NCBI Taxonomy" id="1263636"/>
    <lineage>
        <taxon>Bacteria</taxon>
        <taxon>Bacillati</taxon>
        <taxon>Actinomycetota</taxon>
        <taxon>Actinomycetes</taxon>
        <taxon>Micrococcales</taxon>
        <taxon>Microbacteriaceae</taxon>
        <taxon>Microbacterium</taxon>
    </lineage>
</organism>
<reference evidence="1 2" key="1">
    <citation type="submission" date="2019-06" db="EMBL/GenBank/DDBJ databases">
        <title>Sequencing the genomes of 1000 actinobacteria strains.</title>
        <authorList>
            <person name="Klenk H.-P."/>
        </authorList>
    </citation>
    <scope>NUCLEOTIDE SEQUENCE [LARGE SCALE GENOMIC DNA]</scope>
    <source>
        <strain evidence="1 2">DSM 105492</strain>
    </source>
</reference>
<sequence length="104" mass="11606">MERLTAAEAVTADGRRWLITHSVHQPTSTLIEEVFSNDGERWVLAASYASEDRDASRAFWTQSPLISHSQLPEVPGNLPAPELADSIRLRTTPRTQTWFASDEG</sequence>
<evidence type="ECO:0000313" key="2">
    <source>
        <dbReference type="Proteomes" id="UP000320235"/>
    </source>
</evidence>
<keyword evidence="2" id="KW-1185">Reference proteome</keyword>
<accession>A0A543F3J6</accession>
<dbReference type="RefSeq" id="WP_141894629.1">
    <property type="nucleotide sequence ID" value="NZ_BAABLH010000005.1"/>
</dbReference>
<evidence type="ECO:0000313" key="1">
    <source>
        <dbReference type="EMBL" id="TQM28399.1"/>
    </source>
</evidence>
<protein>
    <submittedName>
        <fullName evidence="1">Uncharacterized protein</fullName>
    </submittedName>
</protein>
<gene>
    <name evidence="1" type="ORF">FB391_2466</name>
</gene>
<dbReference type="Proteomes" id="UP000320235">
    <property type="component" value="Unassembled WGS sequence"/>
</dbReference>